<feature type="domain" description="Flavin reductase like" evidence="2">
    <location>
        <begin position="23"/>
        <end position="171"/>
    </location>
</feature>
<dbReference type="Pfam" id="PF01613">
    <property type="entry name" value="Flavin_Reduct"/>
    <property type="match status" value="1"/>
</dbReference>
<evidence type="ECO:0000259" key="2">
    <source>
        <dbReference type="SMART" id="SM00903"/>
    </source>
</evidence>
<dbReference type="OrthoDB" id="9789254at2"/>
<comment type="caution">
    <text evidence="3">The sequence shown here is derived from an EMBL/GenBank/DDBJ whole genome shotgun (WGS) entry which is preliminary data.</text>
</comment>
<sequence>MAEQEAGETGVSGADGATFRQAMSRLSQQVHVITGIGAKGRCGVTVTAVASVSDDPPTVLFCLNRSSRTFPLFEDAKVFCINTLAGEHVPVADAFAGRGNLDTDARFALADWTTMETGAPVLKAALASFDCRVSQVIDMATHRIFFGVVEATTNGADTARALTYYNRGYVVC</sequence>
<evidence type="ECO:0000313" key="4">
    <source>
        <dbReference type="Proteomes" id="UP000244081"/>
    </source>
</evidence>
<dbReference type="PANTHER" id="PTHR30466">
    <property type="entry name" value="FLAVIN REDUCTASE"/>
    <property type="match status" value="1"/>
</dbReference>
<proteinExistence type="predicted"/>
<dbReference type="Gene3D" id="2.30.110.10">
    <property type="entry name" value="Electron Transport, Fmn-binding Protein, Chain A"/>
    <property type="match status" value="1"/>
</dbReference>
<dbReference type="GO" id="GO:0010181">
    <property type="term" value="F:FMN binding"/>
    <property type="evidence" value="ECO:0007669"/>
    <property type="project" value="InterPro"/>
</dbReference>
<name>A0A2T5VDB0_9HYPH</name>
<accession>A0A2T5VDB0</accession>
<dbReference type="InterPro" id="IPR050268">
    <property type="entry name" value="NADH-dep_flavin_reductase"/>
</dbReference>
<reference evidence="3 4" key="1">
    <citation type="submission" date="2018-04" db="EMBL/GenBank/DDBJ databases">
        <title>Genomic Encyclopedia of Archaeal and Bacterial Type Strains, Phase II (KMG-II): from individual species to whole genera.</title>
        <authorList>
            <person name="Goeker M."/>
        </authorList>
    </citation>
    <scope>NUCLEOTIDE SEQUENCE [LARGE SCALE GENOMIC DNA]</scope>
    <source>
        <strain evidence="3 4">DSM 23382</strain>
    </source>
</reference>
<dbReference type="SUPFAM" id="SSF50475">
    <property type="entry name" value="FMN-binding split barrel"/>
    <property type="match status" value="1"/>
</dbReference>
<keyword evidence="4" id="KW-1185">Reference proteome</keyword>
<dbReference type="EMBL" id="QAYG01000002">
    <property type="protein sequence ID" value="PTW61725.1"/>
    <property type="molecule type" value="Genomic_DNA"/>
</dbReference>
<evidence type="ECO:0000313" key="3">
    <source>
        <dbReference type="EMBL" id="PTW61725.1"/>
    </source>
</evidence>
<dbReference type="InterPro" id="IPR012349">
    <property type="entry name" value="Split_barrel_FMN-bd"/>
</dbReference>
<dbReference type="AlphaFoldDB" id="A0A2T5VDB0"/>
<dbReference type="InterPro" id="IPR002563">
    <property type="entry name" value="Flavin_Rdtase-like_dom"/>
</dbReference>
<dbReference type="RefSeq" id="WP_107989559.1">
    <property type="nucleotide sequence ID" value="NZ_QAYG01000002.1"/>
</dbReference>
<dbReference type="Proteomes" id="UP000244081">
    <property type="component" value="Unassembled WGS sequence"/>
</dbReference>
<evidence type="ECO:0000256" key="1">
    <source>
        <dbReference type="ARBA" id="ARBA00023002"/>
    </source>
</evidence>
<dbReference type="GO" id="GO:0042602">
    <property type="term" value="F:riboflavin reductase (NADPH) activity"/>
    <property type="evidence" value="ECO:0007669"/>
    <property type="project" value="TreeGrafter"/>
</dbReference>
<dbReference type="SMART" id="SM00903">
    <property type="entry name" value="Flavin_Reduct"/>
    <property type="match status" value="1"/>
</dbReference>
<dbReference type="PANTHER" id="PTHR30466:SF1">
    <property type="entry name" value="FMN REDUCTASE (NADH) RUTF"/>
    <property type="match status" value="1"/>
</dbReference>
<keyword evidence="1" id="KW-0560">Oxidoreductase</keyword>
<protein>
    <submittedName>
        <fullName evidence="3">Flavin reductase/cob(II)yrinic acid a,c-diamide reductase</fullName>
    </submittedName>
</protein>
<dbReference type="GO" id="GO:0006208">
    <property type="term" value="P:pyrimidine nucleobase catabolic process"/>
    <property type="evidence" value="ECO:0007669"/>
    <property type="project" value="TreeGrafter"/>
</dbReference>
<gene>
    <name evidence="3" type="ORF">C8N35_102441</name>
</gene>
<organism evidence="3 4">
    <name type="scientific">Breoghania corrubedonensis</name>
    <dbReference type="NCBI Taxonomy" id="665038"/>
    <lineage>
        <taxon>Bacteria</taxon>
        <taxon>Pseudomonadati</taxon>
        <taxon>Pseudomonadota</taxon>
        <taxon>Alphaproteobacteria</taxon>
        <taxon>Hyphomicrobiales</taxon>
        <taxon>Stappiaceae</taxon>
        <taxon>Breoghania</taxon>
    </lineage>
</organism>